<proteinExistence type="predicted"/>
<reference evidence="1 2" key="1">
    <citation type="journal article" date="2016" name="ISME J.">
        <title>Chasing the elusive Euryarchaeota class WSA2: genomes reveal a uniquely fastidious methyl-reducing methanogen.</title>
        <authorList>
            <person name="Nobu M.K."/>
            <person name="Narihiro T."/>
            <person name="Kuroda K."/>
            <person name="Mei R."/>
            <person name="Liu W.T."/>
        </authorList>
    </citation>
    <scope>NUCLEOTIDE SEQUENCE [LARGE SCALE GENOMIC DNA]</scope>
    <source>
        <strain evidence="1">U1lsi0528_Bin089</strain>
    </source>
</reference>
<sequence length="118" mass="13476">MLSVKLIDLINEAYKTADEHGWHSINRTFGDLIALCHGELSEALEEYRDGGLNKDNLIYYKNDKEGNIKPEGVAVEIADLLIRVFDLCKDMDIPIIDALKIKMEYNKLRPYLHGGKKI</sequence>
<dbReference type="Gene3D" id="1.10.287.1080">
    <property type="entry name" value="MazG-like"/>
    <property type="match status" value="1"/>
</dbReference>
<accession>A0A150IWD8</accession>
<evidence type="ECO:0008006" key="3">
    <source>
        <dbReference type="Google" id="ProtNLM"/>
    </source>
</evidence>
<evidence type="ECO:0000313" key="1">
    <source>
        <dbReference type="EMBL" id="KYC49198.1"/>
    </source>
</evidence>
<dbReference type="Proteomes" id="UP000075578">
    <property type="component" value="Unassembled WGS sequence"/>
</dbReference>
<name>A0A150IWD8_9EURY</name>
<evidence type="ECO:0000313" key="2">
    <source>
        <dbReference type="Proteomes" id="UP000075578"/>
    </source>
</evidence>
<comment type="caution">
    <text evidence="1">The sequence shown here is derived from an EMBL/GenBank/DDBJ whole genome shotgun (WGS) entry which is preliminary data.</text>
</comment>
<dbReference type="SUPFAM" id="SSF101386">
    <property type="entry name" value="all-alpha NTP pyrophosphatases"/>
    <property type="match status" value="1"/>
</dbReference>
<organism evidence="1 2">
    <name type="scientific">Candidatus Methanofastidiosum methylothiophilum</name>
    <dbReference type="NCBI Taxonomy" id="1705564"/>
    <lineage>
        <taxon>Archaea</taxon>
        <taxon>Methanobacteriati</taxon>
        <taxon>Methanobacteriota</taxon>
        <taxon>Stenosarchaea group</taxon>
        <taxon>Candidatus Methanofastidiosia</taxon>
        <taxon>Candidatus Methanofastidiosales</taxon>
        <taxon>Candidatus Methanofastidiosaceae</taxon>
        <taxon>Candidatus Methanofastidiosum</taxon>
    </lineage>
</organism>
<gene>
    <name evidence="1" type="ORF">AMQ74_01466</name>
</gene>
<dbReference type="CDD" id="cd11542">
    <property type="entry name" value="NTP-PPase_u5"/>
    <property type="match status" value="1"/>
</dbReference>
<dbReference type="AlphaFoldDB" id="A0A150IWD8"/>
<dbReference type="EMBL" id="LNGD01000111">
    <property type="protein sequence ID" value="KYC49198.1"/>
    <property type="molecule type" value="Genomic_DNA"/>
</dbReference>
<protein>
    <recommendedName>
        <fullName evidence="3">MazG nucleotide pyrophosphohydrolase domain protein</fullName>
    </recommendedName>
</protein>